<dbReference type="EMBL" id="JAAZON010000136">
    <property type="protein sequence ID" value="NMC62213.1"/>
    <property type="molecule type" value="Genomic_DNA"/>
</dbReference>
<dbReference type="Proteomes" id="UP000524246">
    <property type="component" value="Unassembled WGS sequence"/>
</dbReference>
<gene>
    <name evidence="3" type="ORF">GYA55_03510</name>
</gene>
<evidence type="ECO:0000313" key="3">
    <source>
        <dbReference type="EMBL" id="NMC62213.1"/>
    </source>
</evidence>
<evidence type="ECO:0000259" key="2">
    <source>
        <dbReference type="Pfam" id="PF07670"/>
    </source>
</evidence>
<dbReference type="GO" id="GO:0005886">
    <property type="term" value="C:plasma membrane"/>
    <property type="evidence" value="ECO:0007669"/>
    <property type="project" value="TreeGrafter"/>
</dbReference>
<evidence type="ECO:0000313" key="4">
    <source>
        <dbReference type="Proteomes" id="UP000524246"/>
    </source>
</evidence>
<keyword evidence="1" id="KW-0472">Membrane</keyword>
<accession>A0A7X9FPZ9</accession>
<dbReference type="GO" id="GO:0015093">
    <property type="term" value="F:ferrous iron transmembrane transporter activity"/>
    <property type="evidence" value="ECO:0007669"/>
    <property type="project" value="TreeGrafter"/>
</dbReference>
<name>A0A7X9FPZ9_9DELT</name>
<dbReference type="Pfam" id="PF07670">
    <property type="entry name" value="Gate"/>
    <property type="match status" value="1"/>
</dbReference>
<proteinExistence type="predicted"/>
<protein>
    <submittedName>
        <fullName evidence="3">Ferrous iron transporter B</fullName>
    </submittedName>
</protein>
<comment type="caution">
    <text evidence="3">The sequence shown here is derived from an EMBL/GenBank/DDBJ whole genome shotgun (WGS) entry which is preliminary data.</text>
</comment>
<sequence length="142" mass="15451">PNLSPAAAIEQSYAGMIGKALVPLMEPLGYNWEHTLAIISSFAAREVFVSTLATVYNLQSGEEAAQSLVSILHEKHLRGEFSLATALSLLVFFVLACQCTSTLAACKKETNSWAWTVFLFSYSMALAYLGAWVTFNVASYLS</sequence>
<keyword evidence="1" id="KW-1133">Transmembrane helix</keyword>
<feature type="transmembrane region" description="Helical" evidence="1">
    <location>
        <begin position="113"/>
        <end position="135"/>
    </location>
</feature>
<keyword evidence="1" id="KW-0812">Transmembrane</keyword>
<feature type="non-terminal residue" evidence="3">
    <location>
        <position position="1"/>
    </location>
</feature>
<dbReference type="AlphaFoldDB" id="A0A7X9FPZ9"/>
<dbReference type="PANTHER" id="PTHR43185">
    <property type="entry name" value="FERROUS IRON TRANSPORT PROTEIN B"/>
    <property type="match status" value="1"/>
</dbReference>
<evidence type="ECO:0000256" key="1">
    <source>
        <dbReference type="SAM" id="Phobius"/>
    </source>
</evidence>
<organism evidence="3 4">
    <name type="scientific">SAR324 cluster bacterium</name>
    <dbReference type="NCBI Taxonomy" id="2024889"/>
    <lineage>
        <taxon>Bacteria</taxon>
        <taxon>Deltaproteobacteria</taxon>
        <taxon>SAR324 cluster</taxon>
    </lineage>
</organism>
<dbReference type="PANTHER" id="PTHR43185:SF1">
    <property type="entry name" value="FE(2+) TRANSPORTER FEOB"/>
    <property type="match status" value="1"/>
</dbReference>
<dbReference type="InterPro" id="IPR050860">
    <property type="entry name" value="FeoB_GTPase"/>
</dbReference>
<feature type="domain" description="Nucleoside transporter/FeoB GTPase Gate" evidence="2">
    <location>
        <begin position="9"/>
        <end position="113"/>
    </location>
</feature>
<dbReference type="InterPro" id="IPR011642">
    <property type="entry name" value="Gate_dom"/>
</dbReference>
<reference evidence="3 4" key="1">
    <citation type="journal article" date="2020" name="Biotechnol. Biofuels">
        <title>New insights from the biogas microbiome by comprehensive genome-resolved metagenomics of nearly 1600 species originating from multiple anaerobic digesters.</title>
        <authorList>
            <person name="Campanaro S."/>
            <person name="Treu L."/>
            <person name="Rodriguez-R L.M."/>
            <person name="Kovalovszki A."/>
            <person name="Ziels R.M."/>
            <person name="Maus I."/>
            <person name="Zhu X."/>
            <person name="Kougias P.G."/>
            <person name="Basile A."/>
            <person name="Luo G."/>
            <person name="Schluter A."/>
            <person name="Konstantinidis K.T."/>
            <person name="Angelidaki I."/>
        </authorList>
    </citation>
    <scope>NUCLEOTIDE SEQUENCE [LARGE SCALE GENOMIC DNA]</scope>
    <source>
        <strain evidence="3">AS27yjCOA_65</strain>
    </source>
</reference>
<feature type="transmembrane region" description="Helical" evidence="1">
    <location>
        <begin position="81"/>
        <end position="106"/>
    </location>
</feature>